<dbReference type="InterPro" id="IPR011044">
    <property type="entry name" value="Quino_amine_DH_bsu"/>
</dbReference>
<dbReference type="AlphaFoldDB" id="A0A7C3ZQP7"/>
<comment type="caution">
    <text evidence="2">The sequence shown here is derived from an EMBL/GenBank/DDBJ whole genome shotgun (WGS) entry which is preliminary data.</text>
</comment>
<dbReference type="EMBL" id="DSPX01000004">
    <property type="protein sequence ID" value="HGF99225.1"/>
    <property type="molecule type" value="Genomic_DNA"/>
</dbReference>
<proteinExistence type="predicted"/>
<accession>A0A7C3ZQP7</accession>
<organism evidence="2">
    <name type="scientific">Planktothricoides sp. SpSt-374</name>
    <dbReference type="NCBI Taxonomy" id="2282167"/>
    <lineage>
        <taxon>Bacteria</taxon>
        <taxon>Bacillati</taxon>
        <taxon>Cyanobacteriota</taxon>
        <taxon>Cyanophyceae</taxon>
        <taxon>Oscillatoriophycideae</taxon>
        <taxon>Oscillatoriales</taxon>
        <taxon>Oscillatoriaceae</taxon>
        <taxon>Planktothricoides</taxon>
    </lineage>
</organism>
<evidence type="ECO:0000313" key="2">
    <source>
        <dbReference type="EMBL" id="HGF99225.1"/>
    </source>
</evidence>
<dbReference type="SUPFAM" id="SSF50969">
    <property type="entry name" value="YVTN repeat-like/Quinoprotein amine dehydrogenase"/>
    <property type="match status" value="1"/>
</dbReference>
<evidence type="ECO:0000259" key="1">
    <source>
        <dbReference type="Pfam" id="PF16261"/>
    </source>
</evidence>
<reference evidence="2" key="1">
    <citation type="journal article" date="2020" name="mSystems">
        <title>Genome- and Community-Level Interaction Insights into Carbon Utilization and Element Cycling Functions of Hydrothermarchaeota in Hydrothermal Sediment.</title>
        <authorList>
            <person name="Zhou Z."/>
            <person name="Liu Y."/>
            <person name="Xu W."/>
            <person name="Pan J."/>
            <person name="Luo Z.H."/>
            <person name="Li M."/>
        </authorList>
    </citation>
    <scope>NUCLEOTIDE SEQUENCE [LARGE SCALE GENOMIC DNA]</scope>
    <source>
        <strain evidence="2">SpSt-374</strain>
    </source>
</reference>
<protein>
    <submittedName>
        <fullName evidence="2">TIGR03032 family protein</fullName>
    </submittedName>
</protein>
<sequence>MRSVSTSNFAQILSQLGISVVISTYQAGKVIIIRADGENLNTHFKAFDEPTGLAVNGPRMAVATDYHVWEYVNMPALAPILEPKEKHDGCFLPRHMWVTGNVDSHEIAYGKDGIWFVNTRFSCLCTLHHTYNFVPRWRPNFITHLAFEDRCHLNGLGMVDGAPKYVTALGETNYKEGWRDNKANGGILMDVETNQIIRRGLSMPHSPRWYQDKLWLLESGVGTVATVDPISGEMQTVAKLPGFTRGLDFHGKLAFVGLSQVRETAVFSGIPIVEQKPERNCGVWVVNIETGNILAFLKFEEGVEEIFSVQVLPGMKFPDILDEDDEELIASSLTIPPEAMQDLLQ</sequence>
<dbReference type="Pfam" id="PF16261">
    <property type="entry name" value="DUF4915"/>
    <property type="match status" value="1"/>
</dbReference>
<feature type="domain" description="Conserved hypothetical protein CHP03032" evidence="1">
    <location>
        <begin position="8"/>
        <end position="321"/>
    </location>
</feature>
<name>A0A7C3ZQP7_9CYAN</name>
<gene>
    <name evidence="2" type="ORF">ENR15_00740</name>
</gene>
<dbReference type="NCBIfam" id="TIGR03032">
    <property type="entry name" value="TIGR03032 family protein"/>
    <property type="match status" value="1"/>
</dbReference>
<dbReference type="InterPro" id="IPR017481">
    <property type="entry name" value="CHP03032"/>
</dbReference>